<keyword evidence="3" id="KW-1185">Reference proteome</keyword>
<organism evidence="2 3">
    <name type="scientific">Streptomyces enissocaesilis</name>
    <dbReference type="NCBI Taxonomy" id="332589"/>
    <lineage>
        <taxon>Bacteria</taxon>
        <taxon>Bacillati</taxon>
        <taxon>Actinomycetota</taxon>
        <taxon>Actinomycetes</taxon>
        <taxon>Kitasatosporales</taxon>
        <taxon>Streptomycetaceae</taxon>
        <taxon>Streptomyces</taxon>
        <taxon>Streptomyces rochei group</taxon>
    </lineage>
</organism>
<sequence>MSKNITLKTATKTQLAINNWRNTVVTHMRQRADEGASVVEYAGLVVVIALIVVAVRGLGLDDTISTAIGDAVEDITGG</sequence>
<protein>
    <recommendedName>
        <fullName evidence="4">Pilus assembly protein Flp/PilA</fullName>
    </recommendedName>
</protein>
<name>A0ABN3XHF4_9ACTN</name>
<dbReference type="Proteomes" id="UP001500403">
    <property type="component" value="Unassembled WGS sequence"/>
</dbReference>
<dbReference type="RefSeq" id="WP_344497291.1">
    <property type="nucleotide sequence ID" value="NZ_BAAAUD010000042.1"/>
</dbReference>
<reference evidence="2 3" key="1">
    <citation type="journal article" date="2019" name="Int. J. Syst. Evol. Microbiol.">
        <title>The Global Catalogue of Microorganisms (GCM) 10K type strain sequencing project: providing services to taxonomists for standard genome sequencing and annotation.</title>
        <authorList>
            <consortium name="The Broad Institute Genomics Platform"/>
            <consortium name="The Broad Institute Genome Sequencing Center for Infectious Disease"/>
            <person name="Wu L."/>
            <person name="Ma J."/>
        </authorList>
    </citation>
    <scope>NUCLEOTIDE SEQUENCE [LARGE SCALE GENOMIC DNA]</scope>
    <source>
        <strain evidence="2 3">JCM 9088</strain>
    </source>
</reference>
<evidence type="ECO:0000256" key="1">
    <source>
        <dbReference type="SAM" id="Phobius"/>
    </source>
</evidence>
<evidence type="ECO:0008006" key="4">
    <source>
        <dbReference type="Google" id="ProtNLM"/>
    </source>
</evidence>
<comment type="caution">
    <text evidence="2">The sequence shown here is derived from an EMBL/GenBank/DDBJ whole genome shotgun (WGS) entry which is preliminary data.</text>
</comment>
<keyword evidence="1" id="KW-1133">Transmembrane helix</keyword>
<keyword evidence="1" id="KW-0472">Membrane</keyword>
<evidence type="ECO:0000313" key="2">
    <source>
        <dbReference type="EMBL" id="GAA2954429.1"/>
    </source>
</evidence>
<dbReference type="EMBL" id="BAAAUD010000042">
    <property type="protein sequence ID" value="GAA2954429.1"/>
    <property type="molecule type" value="Genomic_DNA"/>
</dbReference>
<evidence type="ECO:0000313" key="3">
    <source>
        <dbReference type="Proteomes" id="UP001500403"/>
    </source>
</evidence>
<proteinExistence type="predicted"/>
<keyword evidence="1" id="KW-0812">Transmembrane</keyword>
<gene>
    <name evidence="2" type="ORF">GCM10010446_44350</name>
</gene>
<accession>A0ABN3XHF4</accession>
<feature type="transmembrane region" description="Helical" evidence="1">
    <location>
        <begin position="38"/>
        <end position="58"/>
    </location>
</feature>